<dbReference type="Proteomes" id="UP000234275">
    <property type="component" value="Unassembled WGS sequence"/>
</dbReference>
<gene>
    <name evidence="1" type="ORF">P170DRAFT_359716</name>
</gene>
<proteinExistence type="predicted"/>
<dbReference type="GeneID" id="36552070"/>
<name>A0A2I2G4N6_9EURO</name>
<reference evidence="1 2" key="1">
    <citation type="submission" date="2016-12" db="EMBL/GenBank/DDBJ databases">
        <title>The genomes of Aspergillus section Nigri reveals drivers in fungal speciation.</title>
        <authorList>
            <consortium name="DOE Joint Genome Institute"/>
            <person name="Vesth T.C."/>
            <person name="Nybo J."/>
            <person name="Theobald S."/>
            <person name="Brandl J."/>
            <person name="Frisvad J.C."/>
            <person name="Nielsen K.F."/>
            <person name="Lyhne E.K."/>
            <person name="Kogle M.E."/>
            <person name="Kuo A."/>
            <person name="Riley R."/>
            <person name="Clum A."/>
            <person name="Nolan M."/>
            <person name="Lipzen A."/>
            <person name="Salamov A."/>
            <person name="Henrissat B."/>
            <person name="Wiebenga A."/>
            <person name="De Vries R.P."/>
            <person name="Grigoriev I.V."/>
            <person name="Mortensen U.H."/>
            <person name="Andersen M.R."/>
            <person name="Baker S.E."/>
        </authorList>
    </citation>
    <scope>NUCLEOTIDE SEQUENCE [LARGE SCALE GENOMIC DNA]</scope>
    <source>
        <strain evidence="1 2">IBT 23096</strain>
    </source>
</reference>
<feature type="non-terminal residue" evidence="1">
    <location>
        <position position="1"/>
    </location>
</feature>
<evidence type="ECO:0000313" key="1">
    <source>
        <dbReference type="EMBL" id="PLB47845.1"/>
    </source>
</evidence>
<protein>
    <submittedName>
        <fullName evidence="1">Uncharacterized protein</fullName>
    </submittedName>
</protein>
<dbReference type="AlphaFoldDB" id="A0A2I2G4N6"/>
<sequence>SASIYNKVNNKASPDHPSTPSLFKYYLILKGGRSSAVKVLPLNIWHLKKKYLTKAKKYKKIVSKALFLRAKNL</sequence>
<evidence type="ECO:0000313" key="2">
    <source>
        <dbReference type="Proteomes" id="UP000234275"/>
    </source>
</evidence>
<dbReference type="VEuPathDB" id="FungiDB:P170DRAFT_359716"/>
<organism evidence="1 2">
    <name type="scientific">Aspergillus steynii IBT 23096</name>
    <dbReference type="NCBI Taxonomy" id="1392250"/>
    <lineage>
        <taxon>Eukaryota</taxon>
        <taxon>Fungi</taxon>
        <taxon>Dikarya</taxon>
        <taxon>Ascomycota</taxon>
        <taxon>Pezizomycotina</taxon>
        <taxon>Eurotiomycetes</taxon>
        <taxon>Eurotiomycetidae</taxon>
        <taxon>Eurotiales</taxon>
        <taxon>Aspergillaceae</taxon>
        <taxon>Aspergillus</taxon>
        <taxon>Aspergillus subgen. Circumdati</taxon>
    </lineage>
</organism>
<accession>A0A2I2G4N6</accession>
<dbReference type="RefSeq" id="XP_024703147.1">
    <property type="nucleotide sequence ID" value="XM_024844370.1"/>
</dbReference>
<dbReference type="EMBL" id="MSFO01000005">
    <property type="protein sequence ID" value="PLB47845.1"/>
    <property type="molecule type" value="Genomic_DNA"/>
</dbReference>
<comment type="caution">
    <text evidence="1">The sequence shown here is derived from an EMBL/GenBank/DDBJ whole genome shotgun (WGS) entry which is preliminary data.</text>
</comment>
<keyword evidence="2" id="KW-1185">Reference proteome</keyword>